<comment type="similarity">
    <text evidence="1">Belongs to the Cyclase 1 superfamily.</text>
</comment>
<name>A0A1Q5UNM7_9EURO</name>
<protein>
    <recommendedName>
        <fullName evidence="4">Cyclase</fullName>
    </recommendedName>
</protein>
<dbReference type="Pfam" id="PF04199">
    <property type="entry name" value="Cyclase"/>
    <property type="match status" value="1"/>
</dbReference>
<comment type="caution">
    <text evidence="2">The sequence shown here is derived from an EMBL/GenBank/DDBJ whole genome shotgun (WGS) entry which is preliminary data.</text>
</comment>
<dbReference type="PANTHER" id="PTHR34861:SF10">
    <property type="entry name" value="CYCLASE"/>
    <property type="match status" value="1"/>
</dbReference>
<dbReference type="Gene3D" id="3.50.30.50">
    <property type="entry name" value="Putative cyclase"/>
    <property type="match status" value="1"/>
</dbReference>
<evidence type="ECO:0000256" key="1">
    <source>
        <dbReference type="ARBA" id="ARBA00007865"/>
    </source>
</evidence>
<keyword evidence="3" id="KW-1185">Reference proteome</keyword>
<sequence>MSFQLPTFDELPPVEGMPQGCAWGIFDKDGRNDIFGTLNLLTPEVVKAATAEVRKGISVSLNWSLESIKNPEFFRKSLSHKVMKLEDGETEWHDRGCIVGRGVLIDYKSYADHKGIQYSPFSSHRITPSDIETVAAYQGTKFQPGDILIIRFGVTEVLGKLNAEEQAAAMSTHHACGLEGTEEMARWIWNNHFAAVASDNVAVEAMPPMLDGKEQPLTQLVLHQWCLSLFGLPLGELWYLKELAEKCRDERKWTFLLTSAPLNVPGAVGSPANALAII</sequence>
<dbReference type="AlphaFoldDB" id="A0A1Q5UNM7"/>
<gene>
    <name evidence="2" type="ORF">PENSUB_333</name>
</gene>
<accession>A0A1Q5UNM7</accession>
<dbReference type="InterPro" id="IPR007325">
    <property type="entry name" value="KFase/CYL"/>
</dbReference>
<evidence type="ECO:0008006" key="4">
    <source>
        <dbReference type="Google" id="ProtNLM"/>
    </source>
</evidence>
<evidence type="ECO:0000313" key="3">
    <source>
        <dbReference type="Proteomes" id="UP000186955"/>
    </source>
</evidence>
<reference evidence="2 3" key="1">
    <citation type="submission" date="2016-10" db="EMBL/GenBank/DDBJ databases">
        <title>Genome sequence of the ascomycete fungus Penicillium subrubescens.</title>
        <authorList>
            <person name="De Vries R.P."/>
            <person name="Peng M."/>
            <person name="Dilokpimol A."/>
            <person name="Hilden K."/>
            <person name="Makela M.R."/>
            <person name="Grigoriev I."/>
            <person name="Riley R."/>
            <person name="Granchi Z."/>
        </authorList>
    </citation>
    <scope>NUCLEOTIDE SEQUENCE [LARGE SCALE GENOMIC DNA]</scope>
    <source>
        <strain evidence="2 3">CBS 132785</strain>
    </source>
</reference>
<proteinExistence type="inferred from homology"/>
<dbReference type="GO" id="GO:0004061">
    <property type="term" value="F:arylformamidase activity"/>
    <property type="evidence" value="ECO:0007669"/>
    <property type="project" value="InterPro"/>
</dbReference>
<dbReference type="GO" id="GO:0019441">
    <property type="term" value="P:L-tryptophan catabolic process to kynurenine"/>
    <property type="evidence" value="ECO:0007669"/>
    <property type="project" value="InterPro"/>
</dbReference>
<dbReference type="InterPro" id="IPR037175">
    <property type="entry name" value="KFase_sf"/>
</dbReference>
<evidence type="ECO:0000313" key="2">
    <source>
        <dbReference type="EMBL" id="OKP14064.1"/>
    </source>
</evidence>
<dbReference type="EMBL" id="MNBE01000120">
    <property type="protein sequence ID" value="OKP14064.1"/>
    <property type="molecule type" value="Genomic_DNA"/>
</dbReference>
<dbReference type="Proteomes" id="UP000186955">
    <property type="component" value="Unassembled WGS sequence"/>
</dbReference>
<dbReference type="PANTHER" id="PTHR34861">
    <property type="match status" value="1"/>
</dbReference>
<organism evidence="2 3">
    <name type="scientific">Penicillium subrubescens</name>
    <dbReference type="NCBI Taxonomy" id="1316194"/>
    <lineage>
        <taxon>Eukaryota</taxon>
        <taxon>Fungi</taxon>
        <taxon>Dikarya</taxon>
        <taxon>Ascomycota</taxon>
        <taxon>Pezizomycotina</taxon>
        <taxon>Eurotiomycetes</taxon>
        <taxon>Eurotiomycetidae</taxon>
        <taxon>Eurotiales</taxon>
        <taxon>Aspergillaceae</taxon>
        <taxon>Penicillium</taxon>
    </lineage>
</organism>
<dbReference type="SUPFAM" id="SSF102198">
    <property type="entry name" value="Putative cyclase"/>
    <property type="match status" value="1"/>
</dbReference>